<feature type="transmembrane region" description="Helical" evidence="7">
    <location>
        <begin position="27"/>
        <end position="48"/>
    </location>
</feature>
<proteinExistence type="predicted"/>
<dbReference type="InterPro" id="IPR036259">
    <property type="entry name" value="MFS_trans_sf"/>
</dbReference>
<feature type="transmembrane region" description="Helical" evidence="7">
    <location>
        <begin position="99"/>
        <end position="116"/>
    </location>
</feature>
<evidence type="ECO:0000313" key="9">
    <source>
        <dbReference type="EMBL" id="CAD9638456.1"/>
    </source>
</evidence>
<dbReference type="SUPFAM" id="SSF103473">
    <property type="entry name" value="MFS general substrate transporter"/>
    <property type="match status" value="1"/>
</dbReference>
<gene>
    <name evidence="9" type="ORF">BRAN1462_LOCUS56278</name>
</gene>
<organism evidence="9">
    <name type="scientific">Zooxanthella nutricula</name>
    <dbReference type="NCBI Taxonomy" id="1333877"/>
    <lineage>
        <taxon>Eukaryota</taxon>
        <taxon>Sar</taxon>
        <taxon>Alveolata</taxon>
        <taxon>Dinophyceae</taxon>
        <taxon>Peridiniales</taxon>
        <taxon>Peridiniales incertae sedis</taxon>
        <taxon>Zooxanthella</taxon>
    </lineage>
</organism>
<dbReference type="GO" id="GO:0016020">
    <property type="term" value="C:membrane"/>
    <property type="evidence" value="ECO:0007669"/>
    <property type="project" value="UniProtKB-SubCell"/>
</dbReference>
<evidence type="ECO:0000256" key="2">
    <source>
        <dbReference type="ARBA" id="ARBA00022448"/>
    </source>
</evidence>
<feature type="transmembrane region" description="Helical" evidence="7">
    <location>
        <begin position="389"/>
        <end position="413"/>
    </location>
</feature>
<dbReference type="CDD" id="cd17330">
    <property type="entry name" value="MFS_SLC46_TetA_like"/>
    <property type="match status" value="1"/>
</dbReference>
<reference evidence="9" key="1">
    <citation type="submission" date="2021-01" db="EMBL/GenBank/DDBJ databases">
        <authorList>
            <person name="Corre E."/>
            <person name="Pelletier E."/>
            <person name="Niang G."/>
            <person name="Scheremetjew M."/>
            <person name="Finn R."/>
            <person name="Kale V."/>
            <person name="Holt S."/>
            <person name="Cochrane G."/>
            <person name="Meng A."/>
            <person name="Brown T."/>
            <person name="Cohen L."/>
        </authorList>
    </citation>
    <scope>NUCLEOTIDE SEQUENCE</scope>
    <source>
        <strain evidence="9">RCC3387</strain>
    </source>
</reference>
<evidence type="ECO:0000256" key="1">
    <source>
        <dbReference type="ARBA" id="ARBA00004141"/>
    </source>
</evidence>
<evidence type="ECO:0000256" key="7">
    <source>
        <dbReference type="SAM" id="Phobius"/>
    </source>
</evidence>
<dbReference type="PANTHER" id="PTHR23504:SF15">
    <property type="entry name" value="MAJOR FACILITATOR SUPERFAMILY (MFS) PROFILE DOMAIN-CONTAINING PROTEIN"/>
    <property type="match status" value="1"/>
</dbReference>
<evidence type="ECO:0000256" key="6">
    <source>
        <dbReference type="SAM" id="MobiDB-lite"/>
    </source>
</evidence>
<keyword evidence="3 7" id="KW-0812">Transmembrane</keyword>
<feature type="transmembrane region" description="Helical" evidence="7">
    <location>
        <begin position="68"/>
        <end position="87"/>
    </location>
</feature>
<comment type="subcellular location">
    <subcellularLocation>
        <location evidence="1">Membrane</location>
        <topology evidence="1">Multi-pass membrane protein</topology>
    </subcellularLocation>
</comment>
<keyword evidence="4 7" id="KW-1133">Transmembrane helix</keyword>
<feature type="compositionally biased region" description="Low complexity" evidence="6">
    <location>
        <begin position="492"/>
        <end position="509"/>
    </location>
</feature>
<evidence type="ECO:0000256" key="4">
    <source>
        <dbReference type="ARBA" id="ARBA00022989"/>
    </source>
</evidence>
<feature type="transmembrane region" description="Helical" evidence="7">
    <location>
        <begin position="464"/>
        <end position="485"/>
    </location>
</feature>
<dbReference type="Gene3D" id="1.20.1250.20">
    <property type="entry name" value="MFS general substrate transporter like domains"/>
    <property type="match status" value="1"/>
</dbReference>
<feature type="transmembrane region" description="Helical" evidence="7">
    <location>
        <begin position="122"/>
        <end position="144"/>
    </location>
</feature>
<feature type="domain" description="Major facilitator superfamily (MFS) profile" evidence="8">
    <location>
        <begin position="26"/>
        <end position="489"/>
    </location>
</feature>
<dbReference type="GO" id="GO:0022857">
    <property type="term" value="F:transmembrane transporter activity"/>
    <property type="evidence" value="ECO:0007669"/>
    <property type="project" value="InterPro"/>
</dbReference>
<feature type="transmembrane region" description="Helical" evidence="7">
    <location>
        <begin position="434"/>
        <end position="452"/>
    </location>
</feature>
<feature type="transmembrane region" description="Helical" evidence="7">
    <location>
        <begin position="156"/>
        <end position="180"/>
    </location>
</feature>
<dbReference type="PRINTS" id="PR01035">
    <property type="entry name" value="TCRTETA"/>
</dbReference>
<evidence type="ECO:0000256" key="5">
    <source>
        <dbReference type="ARBA" id="ARBA00023136"/>
    </source>
</evidence>
<dbReference type="InterPro" id="IPR020846">
    <property type="entry name" value="MFS_dom"/>
</dbReference>
<keyword evidence="5 7" id="KW-0472">Membrane</keyword>
<accession>A0A6U6UMQ0</accession>
<dbReference type="AlphaFoldDB" id="A0A6U6UMQ0"/>
<dbReference type="InterPro" id="IPR011701">
    <property type="entry name" value="MFS"/>
</dbReference>
<feature type="transmembrane region" description="Helical" evidence="7">
    <location>
        <begin position="326"/>
        <end position="343"/>
    </location>
</feature>
<keyword evidence="2" id="KW-0813">Transport</keyword>
<dbReference type="PANTHER" id="PTHR23504">
    <property type="entry name" value="MAJOR FACILITATOR SUPERFAMILY DOMAIN-CONTAINING PROTEIN 10"/>
    <property type="match status" value="1"/>
</dbReference>
<evidence type="ECO:0000256" key="3">
    <source>
        <dbReference type="ARBA" id="ARBA00022692"/>
    </source>
</evidence>
<feature type="region of interest" description="Disordered" evidence="6">
    <location>
        <begin position="490"/>
        <end position="509"/>
    </location>
</feature>
<evidence type="ECO:0000259" key="8">
    <source>
        <dbReference type="PROSITE" id="PS50850"/>
    </source>
</evidence>
<feature type="transmembrane region" description="Helical" evidence="7">
    <location>
        <begin position="355"/>
        <end position="377"/>
    </location>
</feature>
<protein>
    <recommendedName>
        <fullName evidence="8">Major facilitator superfamily (MFS) profile domain-containing protein</fullName>
    </recommendedName>
</protein>
<feature type="transmembrane region" description="Helical" evidence="7">
    <location>
        <begin position="286"/>
        <end position="306"/>
    </location>
</feature>
<dbReference type="Pfam" id="PF07690">
    <property type="entry name" value="MFS_1"/>
    <property type="match status" value="1"/>
</dbReference>
<dbReference type="InterPro" id="IPR001958">
    <property type="entry name" value="Tet-R_TetA/multi-R_MdtG-like"/>
</dbReference>
<feature type="transmembrane region" description="Helical" evidence="7">
    <location>
        <begin position="200"/>
        <end position="221"/>
    </location>
</feature>
<dbReference type="PROSITE" id="PS50850">
    <property type="entry name" value="MFS"/>
    <property type="match status" value="1"/>
</dbReference>
<dbReference type="EMBL" id="HBGW01088807">
    <property type="protein sequence ID" value="CAD9638456.1"/>
    <property type="molecule type" value="Transcribed_RNA"/>
</dbReference>
<name>A0A6U6UMQ0_9DINO</name>
<sequence length="530" mass="56463">MAPADVPDSARVPLATHPRPRLTTKTLFVLGSMNMIDCINANLLTPYVVQMVSDFMHTSPKDPQVGHVVAILVGLYSVCEVCFSVFWGAIADRLGRKPALLIGLAGSVIAPIMFGLGKSLTVVFVARFLDGFFCGNVGVSRTYLGEIVDSSNETQAFGFLAVCFSFGLFIGPILGGQLVYPASFAPSLFGGTIFDTYPYLLPNLTYAVFALVAWVIGAIFLEETLPEDQRRGCCRFRERRVLQRQLSNSWTGTDPSGAPHSSPMSAEERGTVETARRCYPRTLLQVILAYCALAGTTAASTQLFVLITSYPSSEGGFGFGPKQIGFLQNFAAVGLLLTQLFIYPRACKRFGFYRIFMLGWAIFVVSCAMFPVCGIFADAERYGEVPRFAALGISQFFSAMGAGFCFPTAFAFINRASSGLDKGVANGWANSCGAMCRGLWPPIFAWLLGILARSDIPDGGYNAVHINLIVGTVAIVAAMPGLRAADRMATNARKPSVPPRAAAPASSGVADAATDAAGGLRAGAEPLVGG</sequence>